<dbReference type="EMBL" id="DNWC01000171">
    <property type="protein sequence ID" value="HBJ10101.1"/>
    <property type="molecule type" value="Genomic_DNA"/>
</dbReference>
<accession>A0A354M6G2</accession>
<evidence type="ECO:0000313" key="1">
    <source>
        <dbReference type="EMBL" id="HBJ10101.1"/>
    </source>
</evidence>
<gene>
    <name evidence="1" type="ORF">DDY73_13970</name>
</gene>
<evidence type="ECO:0000313" key="2">
    <source>
        <dbReference type="Proteomes" id="UP000262954"/>
    </source>
</evidence>
<sequence>MKSREEKTPFTLYGELAKKYGVTIGYVGKIVRGERIPKRSKTAKQILDDFKQVSNLLNIES</sequence>
<organism evidence="1 2">
    <name type="scientific">Coprobacter fastidiosus</name>
    <dbReference type="NCBI Taxonomy" id="1099853"/>
    <lineage>
        <taxon>Bacteria</taxon>
        <taxon>Pseudomonadati</taxon>
        <taxon>Bacteroidota</taxon>
        <taxon>Bacteroidia</taxon>
        <taxon>Bacteroidales</taxon>
        <taxon>Barnesiellaceae</taxon>
        <taxon>Coprobacter</taxon>
    </lineage>
</organism>
<comment type="caution">
    <text evidence="1">The sequence shown here is derived from an EMBL/GenBank/DDBJ whole genome shotgun (WGS) entry which is preliminary data.</text>
</comment>
<name>A0A354M6G2_9BACT</name>
<dbReference type="AlphaFoldDB" id="A0A354M6G2"/>
<dbReference type="Proteomes" id="UP000262954">
    <property type="component" value="Unassembled WGS sequence"/>
</dbReference>
<protein>
    <submittedName>
        <fullName evidence="1">Uncharacterized protein</fullName>
    </submittedName>
</protein>
<proteinExistence type="predicted"/>
<reference evidence="1 2" key="1">
    <citation type="journal article" date="2018" name="Nat. Biotechnol.">
        <title>A standardized bacterial taxonomy based on genome phylogeny substantially revises the tree of life.</title>
        <authorList>
            <person name="Parks D.H."/>
            <person name="Chuvochina M."/>
            <person name="Waite D.W."/>
            <person name="Rinke C."/>
            <person name="Skarshewski A."/>
            <person name="Chaumeil P.A."/>
            <person name="Hugenholtz P."/>
        </authorList>
    </citation>
    <scope>NUCLEOTIDE SEQUENCE [LARGE SCALE GENOMIC DNA]</scope>
    <source>
        <strain evidence="1">UBA11482</strain>
    </source>
</reference>
<dbReference type="RefSeq" id="WP_303008470.1">
    <property type="nucleotide sequence ID" value="NZ_CAUAJF010000029.1"/>
</dbReference>